<dbReference type="SUPFAM" id="SSF53098">
    <property type="entry name" value="Ribonuclease H-like"/>
    <property type="match status" value="1"/>
</dbReference>
<accession>A0ABR2DYK3</accession>
<dbReference type="Pfam" id="PF13456">
    <property type="entry name" value="RVT_3"/>
    <property type="match status" value="1"/>
</dbReference>
<dbReference type="PANTHER" id="PTHR47723">
    <property type="entry name" value="OS05G0353850 PROTEIN"/>
    <property type="match status" value="1"/>
</dbReference>
<comment type="caution">
    <text evidence="2">The sequence shown here is derived from an EMBL/GenBank/DDBJ whole genome shotgun (WGS) entry which is preliminary data.</text>
</comment>
<dbReference type="InterPro" id="IPR002156">
    <property type="entry name" value="RNaseH_domain"/>
</dbReference>
<protein>
    <recommendedName>
        <fullName evidence="1">RNase H type-1 domain-containing protein</fullName>
    </recommendedName>
</protein>
<keyword evidence="3" id="KW-1185">Reference proteome</keyword>
<proteinExistence type="predicted"/>
<dbReference type="InterPro" id="IPR044730">
    <property type="entry name" value="RNase_H-like_dom_plant"/>
</dbReference>
<dbReference type="PANTHER" id="PTHR47723:SF19">
    <property type="entry name" value="POLYNUCLEOTIDYL TRANSFERASE, RIBONUCLEASE H-LIKE SUPERFAMILY PROTEIN"/>
    <property type="match status" value="1"/>
</dbReference>
<dbReference type="Proteomes" id="UP001472677">
    <property type="component" value="Unassembled WGS sequence"/>
</dbReference>
<gene>
    <name evidence="2" type="ORF">V6N12_061957</name>
</gene>
<dbReference type="InterPro" id="IPR053151">
    <property type="entry name" value="RNase_H-like"/>
</dbReference>
<dbReference type="CDD" id="cd06222">
    <property type="entry name" value="RNase_H_like"/>
    <property type="match status" value="1"/>
</dbReference>
<name>A0ABR2DYK3_9ROSI</name>
<feature type="domain" description="RNase H type-1" evidence="1">
    <location>
        <begin position="12"/>
        <end position="129"/>
    </location>
</feature>
<dbReference type="EMBL" id="JBBPBM010000021">
    <property type="protein sequence ID" value="KAK8549059.1"/>
    <property type="molecule type" value="Genomic_DNA"/>
</dbReference>
<dbReference type="InterPro" id="IPR036397">
    <property type="entry name" value="RNaseH_sf"/>
</dbReference>
<dbReference type="InterPro" id="IPR012337">
    <property type="entry name" value="RNaseH-like_sf"/>
</dbReference>
<organism evidence="2 3">
    <name type="scientific">Hibiscus sabdariffa</name>
    <name type="common">roselle</name>
    <dbReference type="NCBI Taxonomy" id="183260"/>
    <lineage>
        <taxon>Eukaryota</taxon>
        <taxon>Viridiplantae</taxon>
        <taxon>Streptophyta</taxon>
        <taxon>Embryophyta</taxon>
        <taxon>Tracheophyta</taxon>
        <taxon>Spermatophyta</taxon>
        <taxon>Magnoliopsida</taxon>
        <taxon>eudicotyledons</taxon>
        <taxon>Gunneridae</taxon>
        <taxon>Pentapetalae</taxon>
        <taxon>rosids</taxon>
        <taxon>malvids</taxon>
        <taxon>Malvales</taxon>
        <taxon>Malvaceae</taxon>
        <taxon>Malvoideae</taxon>
        <taxon>Hibiscus</taxon>
    </lineage>
</organism>
<evidence type="ECO:0000313" key="2">
    <source>
        <dbReference type="EMBL" id="KAK8549059.1"/>
    </source>
</evidence>
<evidence type="ECO:0000259" key="1">
    <source>
        <dbReference type="Pfam" id="PF13456"/>
    </source>
</evidence>
<evidence type="ECO:0000313" key="3">
    <source>
        <dbReference type="Proteomes" id="UP001472677"/>
    </source>
</evidence>
<sequence length="135" mass="15139">MGIPANGWMKANCDGAVNLNDGSAIIRGVIRNEQRVWQIGFSRSVGRCTSLTVELWATHDILNHAWQLGYRKIELETDNLEVVKIITRSSNILANTLLVDDILKLISRPWNVNIRHIHRCKNVVADKLTALSLGV</sequence>
<dbReference type="Gene3D" id="3.30.420.10">
    <property type="entry name" value="Ribonuclease H-like superfamily/Ribonuclease H"/>
    <property type="match status" value="1"/>
</dbReference>
<reference evidence="2 3" key="1">
    <citation type="journal article" date="2024" name="G3 (Bethesda)">
        <title>Genome assembly of Hibiscus sabdariffa L. provides insights into metabolisms of medicinal natural products.</title>
        <authorList>
            <person name="Kim T."/>
        </authorList>
    </citation>
    <scope>NUCLEOTIDE SEQUENCE [LARGE SCALE GENOMIC DNA]</scope>
    <source>
        <strain evidence="2">TK-2024</strain>
        <tissue evidence="2">Old leaves</tissue>
    </source>
</reference>